<dbReference type="PANTHER" id="PTHR35184">
    <property type="entry name" value="YALI0C10208P"/>
    <property type="match status" value="1"/>
</dbReference>
<dbReference type="Proteomes" id="UP001301958">
    <property type="component" value="Unassembled WGS sequence"/>
</dbReference>
<name>A0AAN7GPG3_9PEZI</name>
<feature type="transmembrane region" description="Helical" evidence="2">
    <location>
        <begin position="85"/>
        <end position="106"/>
    </location>
</feature>
<evidence type="ECO:0000313" key="3">
    <source>
        <dbReference type="EMBL" id="KAK4223772.1"/>
    </source>
</evidence>
<feature type="compositionally biased region" description="Polar residues" evidence="1">
    <location>
        <begin position="1"/>
        <end position="14"/>
    </location>
</feature>
<accession>A0AAN7GPG3</accession>
<protein>
    <submittedName>
        <fullName evidence="3">Uncharacterized protein</fullName>
    </submittedName>
</protein>
<dbReference type="PANTHER" id="PTHR35184:SF1">
    <property type="entry name" value="INTEGRAL MEMBRANE PROTEIN"/>
    <property type="match status" value="1"/>
</dbReference>
<feature type="compositionally biased region" description="Low complexity" evidence="1">
    <location>
        <begin position="18"/>
        <end position="30"/>
    </location>
</feature>
<gene>
    <name evidence="3" type="ORF">QBC38DRAFT_424866</name>
</gene>
<feature type="transmembrane region" description="Helical" evidence="2">
    <location>
        <begin position="241"/>
        <end position="264"/>
    </location>
</feature>
<comment type="caution">
    <text evidence="3">The sequence shown here is derived from an EMBL/GenBank/DDBJ whole genome shotgun (WGS) entry which is preliminary data.</text>
</comment>
<keyword evidence="2" id="KW-0472">Membrane</keyword>
<evidence type="ECO:0000313" key="4">
    <source>
        <dbReference type="Proteomes" id="UP001301958"/>
    </source>
</evidence>
<dbReference type="InterPro" id="IPR021460">
    <property type="entry name" value="DUF3112"/>
</dbReference>
<feature type="region of interest" description="Disordered" evidence="1">
    <location>
        <begin position="1"/>
        <end position="41"/>
    </location>
</feature>
<dbReference type="Pfam" id="PF11309">
    <property type="entry name" value="DUF3112"/>
    <property type="match status" value="1"/>
</dbReference>
<evidence type="ECO:0000256" key="1">
    <source>
        <dbReference type="SAM" id="MobiDB-lite"/>
    </source>
</evidence>
<feature type="transmembrane region" description="Helical" evidence="2">
    <location>
        <begin position="203"/>
        <end position="221"/>
    </location>
</feature>
<reference evidence="3" key="2">
    <citation type="submission" date="2023-05" db="EMBL/GenBank/DDBJ databases">
        <authorList>
            <consortium name="Lawrence Berkeley National Laboratory"/>
            <person name="Steindorff A."/>
            <person name="Hensen N."/>
            <person name="Bonometti L."/>
            <person name="Westerberg I."/>
            <person name="Brannstrom I.O."/>
            <person name="Guillou S."/>
            <person name="Cros-Aarteil S."/>
            <person name="Calhoun S."/>
            <person name="Haridas S."/>
            <person name="Kuo A."/>
            <person name="Mondo S."/>
            <person name="Pangilinan J."/>
            <person name="Riley R."/>
            <person name="Labutti K."/>
            <person name="Andreopoulos B."/>
            <person name="Lipzen A."/>
            <person name="Chen C."/>
            <person name="Yanf M."/>
            <person name="Daum C."/>
            <person name="Ng V."/>
            <person name="Clum A."/>
            <person name="Ohm R."/>
            <person name="Martin F."/>
            <person name="Silar P."/>
            <person name="Natvig D."/>
            <person name="Lalanne C."/>
            <person name="Gautier V."/>
            <person name="Ament-Velasquez S.L."/>
            <person name="Kruys A."/>
            <person name="Hutchinson M.I."/>
            <person name="Powell A.J."/>
            <person name="Barry K."/>
            <person name="Miller A.N."/>
            <person name="Grigoriev I.V."/>
            <person name="Debuchy R."/>
            <person name="Gladieux P."/>
            <person name="Thoren M.H."/>
            <person name="Johannesson H."/>
        </authorList>
    </citation>
    <scope>NUCLEOTIDE SEQUENCE</scope>
    <source>
        <strain evidence="3">CBS 990.96</strain>
    </source>
</reference>
<dbReference type="AlphaFoldDB" id="A0AAN7GPG3"/>
<evidence type="ECO:0000256" key="2">
    <source>
        <dbReference type="SAM" id="Phobius"/>
    </source>
</evidence>
<sequence>MSNYTAPVSPSTTPAGAPPQETGGPSQTQPPGGPPYPPRTAQLGLLPSPNPDIPISAAFLGLFVIGAATNMTIFQLNQRRSYKFFFSVLLFGFCMARIVALSMRIVWATQPRNVNVGIASQIFTACGVLILFITNLIFAQRIIRAYHPFFGWSRGVSWLFRIIFGSVVFVLVMVISVTVQSFFTLDEQTRKLDRRIQLFSGSYMGVYAFLPVPLVLIAAMVPRRTRIDKFGEGHFRTKFGLLTFTATLLAAGAVFRAVVNFYPRPLEDPGWYHGKPAYYCFNFGVEVIVVYTYALARFDKRFHIPDGSSAPGHYSHSFAPPTGGSGGKRGAGMMMQQLPTVSEEFERGSSSYTYDKVDGGQAASQRGGWGKRTSTGSGSVYSSVAGGIGGGGGQMIRMAAPLPPPSVYTHGMMDVELDGRNQTQYELEAGGVGGERDGATRAEDMAWMSRALRELYGEDETEIPRTSRSTVRSRG</sequence>
<feature type="transmembrane region" description="Helical" evidence="2">
    <location>
        <begin position="53"/>
        <end position="73"/>
    </location>
</feature>
<feature type="transmembrane region" description="Helical" evidence="2">
    <location>
        <begin position="118"/>
        <end position="138"/>
    </location>
</feature>
<reference evidence="3" key="1">
    <citation type="journal article" date="2023" name="Mol. Phylogenet. Evol.">
        <title>Genome-scale phylogeny and comparative genomics of the fungal order Sordariales.</title>
        <authorList>
            <person name="Hensen N."/>
            <person name="Bonometti L."/>
            <person name="Westerberg I."/>
            <person name="Brannstrom I.O."/>
            <person name="Guillou S."/>
            <person name="Cros-Aarteil S."/>
            <person name="Calhoun S."/>
            <person name="Haridas S."/>
            <person name="Kuo A."/>
            <person name="Mondo S."/>
            <person name="Pangilinan J."/>
            <person name="Riley R."/>
            <person name="LaButti K."/>
            <person name="Andreopoulos B."/>
            <person name="Lipzen A."/>
            <person name="Chen C."/>
            <person name="Yan M."/>
            <person name="Daum C."/>
            <person name="Ng V."/>
            <person name="Clum A."/>
            <person name="Steindorff A."/>
            <person name="Ohm R.A."/>
            <person name="Martin F."/>
            <person name="Silar P."/>
            <person name="Natvig D.O."/>
            <person name="Lalanne C."/>
            <person name="Gautier V."/>
            <person name="Ament-Velasquez S.L."/>
            <person name="Kruys A."/>
            <person name="Hutchinson M.I."/>
            <person name="Powell A.J."/>
            <person name="Barry K."/>
            <person name="Miller A.N."/>
            <person name="Grigoriev I.V."/>
            <person name="Debuchy R."/>
            <person name="Gladieux P."/>
            <person name="Hiltunen Thoren M."/>
            <person name="Johannesson H."/>
        </authorList>
    </citation>
    <scope>NUCLEOTIDE SEQUENCE</scope>
    <source>
        <strain evidence="3">CBS 990.96</strain>
    </source>
</reference>
<feature type="transmembrane region" description="Helical" evidence="2">
    <location>
        <begin position="276"/>
        <end position="296"/>
    </location>
</feature>
<proteinExistence type="predicted"/>
<feature type="transmembrane region" description="Helical" evidence="2">
    <location>
        <begin position="158"/>
        <end position="183"/>
    </location>
</feature>
<keyword evidence="2" id="KW-1133">Transmembrane helix</keyword>
<keyword evidence="2" id="KW-0812">Transmembrane</keyword>
<organism evidence="3 4">
    <name type="scientific">Podospora fimiseda</name>
    <dbReference type="NCBI Taxonomy" id="252190"/>
    <lineage>
        <taxon>Eukaryota</taxon>
        <taxon>Fungi</taxon>
        <taxon>Dikarya</taxon>
        <taxon>Ascomycota</taxon>
        <taxon>Pezizomycotina</taxon>
        <taxon>Sordariomycetes</taxon>
        <taxon>Sordariomycetidae</taxon>
        <taxon>Sordariales</taxon>
        <taxon>Podosporaceae</taxon>
        <taxon>Podospora</taxon>
    </lineage>
</organism>
<keyword evidence="4" id="KW-1185">Reference proteome</keyword>
<dbReference type="EMBL" id="MU865415">
    <property type="protein sequence ID" value="KAK4223772.1"/>
    <property type="molecule type" value="Genomic_DNA"/>
</dbReference>
<feature type="region of interest" description="Disordered" evidence="1">
    <location>
        <begin position="352"/>
        <end position="376"/>
    </location>
</feature>